<reference evidence="2" key="2">
    <citation type="submission" date="2020-11" db="EMBL/GenBank/DDBJ databases">
        <authorList>
            <person name="McCartney M.A."/>
            <person name="Auch B."/>
            <person name="Kono T."/>
            <person name="Mallez S."/>
            <person name="Becker A."/>
            <person name="Gohl D.M."/>
            <person name="Silverstein K.A.T."/>
            <person name="Koren S."/>
            <person name="Bechman K.B."/>
            <person name="Herman A."/>
            <person name="Abrahante J.E."/>
            <person name="Garbe J."/>
        </authorList>
    </citation>
    <scope>NUCLEOTIDE SEQUENCE</scope>
    <source>
        <strain evidence="2">Duluth1</strain>
        <tissue evidence="2">Whole animal</tissue>
    </source>
</reference>
<feature type="compositionally biased region" description="Low complexity" evidence="1">
    <location>
        <begin position="45"/>
        <end position="55"/>
    </location>
</feature>
<keyword evidence="3" id="KW-1185">Reference proteome</keyword>
<dbReference type="EMBL" id="JAIWYP010000007">
    <property type="protein sequence ID" value="KAH3792112.1"/>
    <property type="molecule type" value="Genomic_DNA"/>
</dbReference>
<organism evidence="2 3">
    <name type="scientific">Dreissena polymorpha</name>
    <name type="common">Zebra mussel</name>
    <name type="synonym">Mytilus polymorpha</name>
    <dbReference type="NCBI Taxonomy" id="45954"/>
    <lineage>
        <taxon>Eukaryota</taxon>
        <taxon>Metazoa</taxon>
        <taxon>Spiralia</taxon>
        <taxon>Lophotrochozoa</taxon>
        <taxon>Mollusca</taxon>
        <taxon>Bivalvia</taxon>
        <taxon>Autobranchia</taxon>
        <taxon>Heteroconchia</taxon>
        <taxon>Euheterodonta</taxon>
        <taxon>Imparidentia</taxon>
        <taxon>Neoheterodontei</taxon>
        <taxon>Myida</taxon>
        <taxon>Dreissenoidea</taxon>
        <taxon>Dreissenidae</taxon>
        <taxon>Dreissena</taxon>
    </lineage>
</organism>
<proteinExistence type="predicted"/>
<feature type="region of interest" description="Disordered" evidence="1">
    <location>
        <begin position="23"/>
        <end position="55"/>
    </location>
</feature>
<evidence type="ECO:0000313" key="2">
    <source>
        <dbReference type="EMBL" id="KAH3792112.1"/>
    </source>
</evidence>
<protein>
    <submittedName>
        <fullName evidence="2">Uncharacterized protein</fullName>
    </submittedName>
</protein>
<comment type="caution">
    <text evidence="2">The sequence shown here is derived from an EMBL/GenBank/DDBJ whole genome shotgun (WGS) entry which is preliminary data.</text>
</comment>
<name>A0A9D4J1I0_DREPO</name>
<evidence type="ECO:0000256" key="1">
    <source>
        <dbReference type="SAM" id="MobiDB-lite"/>
    </source>
</evidence>
<accession>A0A9D4J1I0</accession>
<reference evidence="2" key="1">
    <citation type="journal article" date="2019" name="bioRxiv">
        <title>The Genome of the Zebra Mussel, Dreissena polymorpha: A Resource for Invasive Species Research.</title>
        <authorList>
            <person name="McCartney M.A."/>
            <person name="Auch B."/>
            <person name="Kono T."/>
            <person name="Mallez S."/>
            <person name="Zhang Y."/>
            <person name="Obille A."/>
            <person name="Becker A."/>
            <person name="Abrahante J.E."/>
            <person name="Garbe J."/>
            <person name="Badalamenti J.P."/>
            <person name="Herman A."/>
            <person name="Mangelson H."/>
            <person name="Liachko I."/>
            <person name="Sullivan S."/>
            <person name="Sone E.D."/>
            <person name="Koren S."/>
            <person name="Silverstein K.A.T."/>
            <person name="Beckman K.B."/>
            <person name="Gohl D.M."/>
        </authorList>
    </citation>
    <scope>NUCLEOTIDE SEQUENCE</scope>
    <source>
        <strain evidence="2">Duluth1</strain>
        <tissue evidence="2">Whole animal</tissue>
    </source>
</reference>
<sequence length="55" mass="5787">MLGGHAVKSSVGARRTLLPIGWLPTRGTRTGETRAFSRSSEDRTSTASSPTSLLA</sequence>
<dbReference type="Proteomes" id="UP000828390">
    <property type="component" value="Unassembled WGS sequence"/>
</dbReference>
<evidence type="ECO:0000313" key="3">
    <source>
        <dbReference type="Proteomes" id="UP000828390"/>
    </source>
</evidence>
<gene>
    <name evidence="2" type="ORF">DPMN_145602</name>
</gene>
<dbReference type="AlphaFoldDB" id="A0A9D4J1I0"/>